<comment type="function">
    <text evidence="8">Required for the formation of a threonylcarbamoyl group on adenosine at position 37 (t(6)A37) in tRNAs that read codons beginning with adenine. Is involved in the transfer of the threonylcarbamoyl moiety of threonylcarbamoyl-AMP (TC-AMP) to the N6 group of A37, together with TsaE and TsaB. TsaD likely plays a direct catalytic role in this reaction.</text>
</comment>
<dbReference type="Proteomes" id="UP000315217">
    <property type="component" value="Unassembled WGS sequence"/>
</dbReference>
<dbReference type="CDD" id="cd24133">
    <property type="entry name" value="ASKHA_NBD_TsaD_bac"/>
    <property type="match status" value="1"/>
</dbReference>
<evidence type="ECO:0000256" key="2">
    <source>
        <dbReference type="ARBA" id="ARBA00022679"/>
    </source>
</evidence>
<keyword evidence="1 8" id="KW-0963">Cytoplasm</keyword>
<dbReference type="FunFam" id="3.30.420.40:FF:000040">
    <property type="entry name" value="tRNA N6-adenosine threonylcarbamoyltransferase"/>
    <property type="match status" value="1"/>
</dbReference>
<feature type="binding site" evidence="8">
    <location>
        <position position="308"/>
    </location>
    <ligand>
        <name>Fe cation</name>
        <dbReference type="ChEBI" id="CHEBI:24875"/>
    </ligand>
</feature>
<dbReference type="SUPFAM" id="SSF53067">
    <property type="entry name" value="Actin-like ATPase domain"/>
    <property type="match status" value="2"/>
</dbReference>
<feature type="binding site" evidence="8">
    <location>
        <position position="180"/>
    </location>
    <ligand>
        <name>substrate</name>
    </ligand>
</feature>
<dbReference type="PANTHER" id="PTHR11735">
    <property type="entry name" value="TRNA N6-ADENOSINE THREONYLCARBAMOYLTRANSFERASE"/>
    <property type="match status" value="1"/>
</dbReference>
<dbReference type="PRINTS" id="PR00789">
    <property type="entry name" value="OSIALOPTASE"/>
</dbReference>
<evidence type="ECO:0000256" key="7">
    <source>
        <dbReference type="ARBA" id="ARBA00048117"/>
    </source>
</evidence>
<comment type="caution">
    <text evidence="10">The sequence shown here is derived from an EMBL/GenBank/DDBJ whole genome shotgun (WGS) entry which is preliminary data.</text>
</comment>
<keyword evidence="2 8" id="KW-0808">Transferase</keyword>
<feature type="domain" description="Gcp-like" evidence="9">
    <location>
        <begin position="25"/>
        <end position="314"/>
    </location>
</feature>
<dbReference type="Proteomes" id="UP000318661">
    <property type="component" value="Unassembled WGS sequence"/>
</dbReference>
<organism evidence="10 13">
    <name type="scientific">Candidatus Segetimicrobium genomatis</name>
    <dbReference type="NCBI Taxonomy" id="2569760"/>
    <lineage>
        <taxon>Bacteria</taxon>
        <taxon>Bacillati</taxon>
        <taxon>Candidatus Sysuimicrobiota</taxon>
        <taxon>Candidatus Sysuimicrobiia</taxon>
        <taxon>Candidatus Sysuimicrobiales</taxon>
        <taxon>Candidatus Segetimicrobiaceae</taxon>
        <taxon>Candidatus Segetimicrobium</taxon>
    </lineage>
</organism>
<evidence type="ECO:0000313" key="11">
    <source>
        <dbReference type="EMBL" id="TMJ09143.1"/>
    </source>
</evidence>
<dbReference type="NCBIfam" id="TIGR03725">
    <property type="entry name" value="T6A_YeaZ"/>
    <property type="match status" value="1"/>
</dbReference>
<keyword evidence="5 8" id="KW-0408">Iron</keyword>
<protein>
    <recommendedName>
        <fullName evidence="8">tRNA N6-adenosine threonylcarbamoyltransferase</fullName>
        <ecNumber evidence="8">2.3.1.234</ecNumber>
    </recommendedName>
    <alternativeName>
        <fullName evidence="8">N6-L-threonylcarbamoyladenine synthase</fullName>
        <shortName evidence="8">t(6)A synthase</shortName>
    </alternativeName>
    <alternativeName>
        <fullName evidence="8">t(6)A37 threonylcarbamoyladenosine biosynthesis protein TsaD</fullName>
    </alternativeName>
    <alternativeName>
        <fullName evidence="8">tRNA threonylcarbamoyladenosine biosynthesis protein TsaD</fullName>
    </alternativeName>
</protein>
<evidence type="ECO:0000256" key="3">
    <source>
        <dbReference type="ARBA" id="ARBA00022694"/>
    </source>
</evidence>
<dbReference type="GO" id="GO:0002949">
    <property type="term" value="P:tRNA threonylcarbamoyladenosine modification"/>
    <property type="evidence" value="ECO:0007669"/>
    <property type="project" value="UniProtKB-UniRule"/>
</dbReference>
<comment type="subcellular location">
    <subcellularLocation>
        <location evidence="8">Cytoplasm</location>
    </subcellularLocation>
</comment>
<dbReference type="NCBIfam" id="TIGR00329">
    <property type="entry name" value="gcp_kae1"/>
    <property type="match status" value="1"/>
</dbReference>
<dbReference type="EMBL" id="VBAI01000167">
    <property type="protein sequence ID" value="TMJ09143.1"/>
    <property type="molecule type" value="Genomic_DNA"/>
</dbReference>
<feature type="binding site" evidence="8">
    <location>
        <begin position="134"/>
        <end position="138"/>
    </location>
    <ligand>
        <name>substrate</name>
    </ligand>
</feature>
<comment type="catalytic activity">
    <reaction evidence="7 8">
        <text>L-threonylcarbamoyladenylate + adenosine(37) in tRNA = N(6)-L-threonylcarbamoyladenosine(37) in tRNA + AMP + H(+)</text>
        <dbReference type="Rhea" id="RHEA:37059"/>
        <dbReference type="Rhea" id="RHEA-COMP:10162"/>
        <dbReference type="Rhea" id="RHEA-COMP:10163"/>
        <dbReference type="ChEBI" id="CHEBI:15378"/>
        <dbReference type="ChEBI" id="CHEBI:73682"/>
        <dbReference type="ChEBI" id="CHEBI:74411"/>
        <dbReference type="ChEBI" id="CHEBI:74418"/>
        <dbReference type="ChEBI" id="CHEBI:456215"/>
        <dbReference type="EC" id="2.3.1.234"/>
    </reaction>
</comment>
<keyword evidence="4 8" id="KW-0479">Metal-binding</keyword>
<feature type="binding site" evidence="8">
    <location>
        <position position="167"/>
    </location>
    <ligand>
        <name>substrate</name>
    </ligand>
</feature>
<name>A0A537LH98_9BACT</name>
<keyword evidence="3 8" id="KW-0819">tRNA processing</keyword>
<dbReference type="InterPro" id="IPR043129">
    <property type="entry name" value="ATPase_NBD"/>
</dbReference>
<dbReference type="GO" id="GO:0005506">
    <property type="term" value="F:iron ion binding"/>
    <property type="evidence" value="ECO:0007669"/>
    <property type="project" value="UniProtKB-UniRule"/>
</dbReference>
<dbReference type="InterPro" id="IPR017860">
    <property type="entry name" value="Peptidase_M22_CS"/>
</dbReference>
<evidence type="ECO:0000256" key="8">
    <source>
        <dbReference type="HAMAP-Rule" id="MF_01445"/>
    </source>
</evidence>
<proteinExistence type="inferred from homology"/>
<dbReference type="Gene3D" id="3.30.420.40">
    <property type="match status" value="2"/>
</dbReference>
<feature type="binding site" evidence="8">
    <location>
        <position position="280"/>
    </location>
    <ligand>
        <name>substrate</name>
    </ligand>
</feature>
<evidence type="ECO:0000256" key="1">
    <source>
        <dbReference type="ARBA" id="ARBA00022490"/>
    </source>
</evidence>
<feature type="binding site" evidence="8">
    <location>
        <position position="111"/>
    </location>
    <ligand>
        <name>Fe cation</name>
        <dbReference type="ChEBI" id="CHEBI:24875"/>
    </ligand>
</feature>
<dbReference type="HAMAP" id="MF_01445">
    <property type="entry name" value="TsaD"/>
    <property type="match status" value="1"/>
</dbReference>
<feature type="binding site" evidence="8">
    <location>
        <position position="115"/>
    </location>
    <ligand>
        <name>Fe cation</name>
        <dbReference type="ChEBI" id="CHEBI:24875"/>
    </ligand>
</feature>
<dbReference type="GO" id="GO:0061711">
    <property type="term" value="F:tRNA N(6)-L-threonylcarbamoyladenine synthase activity"/>
    <property type="evidence" value="ECO:0007669"/>
    <property type="project" value="UniProtKB-EC"/>
</dbReference>
<dbReference type="AlphaFoldDB" id="A0A537LH98"/>
<comment type="cofactor">
    <cofactor evidence="8">
        <name>Fe(2+)</name>
        <dbReference type="ChEBI" id="CHEBI:29033"/>
    </cofactor>
    <text evidence="8">Binds 1 Fe(2+) ion per subunit.</text>
</comment>
<evidence type="ECO:0000313" key="10">
    <source>
        <dbReference type="EMBL" id="TMJ07365.1"/>
    </source>
</evidence>
<dbReference type="PROSITE" id="PS01016">
    <property type="entry name" value="GLYCOPROTEASE"/>
    <property type="match status" value="1"/>
</dbReference>
<evidence type="ECO:0000259" key="9">
    <source>
        <dbReference type="Pfam" id="PF00814"/>
    </source>
</evidence>
<evidence type="ECO:0000256" key="5">
    <source>
        <dbReference type="ARBA" id="ARBA00023004"/>
    </source>
</evidence>
<dbReference type="InterPro" id="IPR022496">
    <property type="entry name" value="T6A_TsaB"/>
</dbReference>
<comment type="similarity">
    <text evidence="8">Belongs to the KAE1 / TsaD family.</text>
</comment>
<evidence type="ECO:0000313" key="12">
    <source>
        <dbReference type="Proteomes" id="UP000315217"/>
    </source>
</evidence>
<feature type="binding site" evidence="8">
    <location>
        <position position="184"/>
    </location>
    <ligand>
        <name>substrate</name>
    </ligand>
</feature>
<dbReference type="GO" id="GO:0005737">
    <property type="term" value="C:cytoplasm"/>
    <property type="evidence" value="ECO:0007669"/>
    <property type="project" value="UniProtKB-SubCell"/>
</dbReference>
<gene>
    <name evidence="8 10" type="primary">tsaD</name>
    <name evidence="11" type="ORF">E6G98_10465</name>
    <name evidence="10" type="ORF">E6G99_06980</name>
</gene>
<dbReference type="EMBL" id="VBAJ01000182">
    <property type="protein sequence ID" value="TMJ07365.1"/>
    <property type="molecule type" value="Genomic_DNA"/>
</dbReference>
<dbReference type="PANTHER" id="PTHR11735:SF6">
    <property type="entry name" value="TRNA N6-ADENOSINE THREONYLCARBAMOYLTRANSFERASE, MITOCHONDRIAL"/>
    <property type="match status" value="1"/>
</dbReference>
<evidence type="ECO:0000256" key="4">
    <source>
        <dbReference type="ARBA" id="ARBA00022723"/>
    </source>
</evidence>
<accession>A0A537LH98</accession>
<dbReference type="Pfam" id="PF00814">
    <property type="entry name" value="TsaD"/>
    <property type="match status" value="1"/>
</dbReference>
<evidence type="ECO:0000313" key="13">
    <source>
        <dbReference type="Proteomes" id="UP000318661"/>
    </source>
</evidence>
<dbReference type="InterPro" id="IPR000905">
    <property type="entry name" value="Gcp-like_dom"/>
</dbReference>
<keyword evidence="6 8" id="KW-0012">Acyltransferase</keyword>
<reference evidence="12 13" key="1">
    <citation type="journal article" date="2019" name="Nat. Microbiol.">
        <title>Mediterranean grassland soil C-N compound turnover is dependent on rainfall and depth, and is mediated by genomically divergent microorganisms.</title>
        <authorList>
            <person name="Diamond S."/>
            <person name="Andeer P.F."/>
            <person name="Li Z."/>
            <person name="Crits-Christoph A."/>
            <person name="Burstein D."/>
            <person name="Anantharaman K."/>
            <person name="Lane K.R."/>
            <person name="Thomas B.C."/>
            <person name="Pan C."/>
            <person name="Northen T.R."/>
            <person name="Banfield J.F."/>
        </authorList>
    </citation>
    <scope>NUCLEOTIDE SEQUENCE [LARGE SCALE GENOMIC DNA]</scope>
    <source>
        <strain evidence="11">NP_1</strain>
        <strain evidence="10">NP_2</strain>
    </source>
</reference>
<dbReference type="InterPro" id="IPR022450">
    <property type="entry name" value="TsaD"/>
</dbReference>
<dbReference type="EC" id="2.3.1.234" evidence="8"/>
<evidence type="ECO:0000256" key="6">
    <source>
        <dbReference type="ARBA" id="ARBA00023315"/>
    </source>
</evidence>
<sequence length="348" mass="36334">MRILGIETSCDETAASVVRDGRVIESSVVASQADLHRRFGGVVPELASRKHIERLLPVIDEALEKAGVTLRDLDALSVTCGPGLVGALAVGVAAAKSLALSLDLPLVGVNHLEGHIYAAFLTEPDLAFPALALVVSGAHTDLVAVSDHAQYRTLGRTRDDAAGEAFDKVARAMGLGYPGGPEIDRLARTGDPRTVPLPAPMPFRRRSGRIDDSLEFSFSGIKTAALRALHAAARADGQFKADLAAGFQRVVVDVLVDKSMRAAQSLGVKTVMLVGGVAANTWLRAEMQRACAAAGCRLVVPPPSLCSDNAAMIAAAAFYRLRRGGGSDLGLGASSDLSLEQTPNNSLA</sequence>
<dbReference type="NCBIfam" id="TIGR03723">
    <property type="entry name" value="T6A_TsaD_YgjD"/>
    <property type="match status" value="1"/>
</dbReference>
<dbReference type="InterPro" id="IPR017861">
    <property type="entry name" value="KAE1/TsaD"/>
</dbReference>